<keyword evidence="4 5" id="KW-0472">Membrane</keyword>
<dbReference type="GO" id="GO:0022857">
    <property type="term" value="F:transmembrane transporter activity"/>
    <property type="evidence" value="ECO:0007669"/>
    <property type="project" value="InterPro"/>
</dbReference>
<dbReference type="InterPro" id="IPR036259">
    <property type="entry name" value="MFS_trans_sf"/>
</dbReference>
<evidence type="ECO:0000256" key="4">
    <source>
        <dbReference type="ARBA" id="ARBA00023136"/>
    </source>
</evidence>
<evidence type="ECO:0000256" key="1">
    <source>
        <dbReference type="ARBA" id="ARBA00004141"/>
    </source>
</evidence>
<keyword evidence="2 5" id="KW-0812">Transmembrane</keyword>
<feature type="transmembrane region" description="Helical" evidence="5">
    <location>
        <begin position="371"/>
        <end position="388"/>
    </location>
</feature>
<dbReference type="Gene3D" id="1.20.1250.20">
    <property type="entry name" value="MFS general substrate transporter like domains"/>
    <property type="match status" value="1"/>
</dbReference>
<feature type="transmembrane region" description="Helical" evidence="5">
    <location>
        <begin position="519"/>
        <end position="540"/>
    </location>
</feature>
<feature type="transmembrane region" description="Helical" evidence="5">
    <location>
        <begin position="400"/>
        <end position="421"/>
    </location>
</feature>
<evidence type="ECO:0000313" key="8">
    <source>
        <dbReference type="WBParaSite" id="Pan_g7282.t1"/>
    </source>
</evidence>
<dbReference type="Proteomes" id="UP000492821">
    <property type="component" value="Unassembled WGS sequence"/>
</dbReference>
<dbReference type="Pfam" id="PF00083">
    <property type="entry name" value="Sugar_tr"/>
    <property type="match status" value="1"/>
</dbReference>
<dbReference type="CDD" id="cd17317">
    <property type="entry name" value="MFS_SLC22"/>
    <property type="match status" value="1"/>
</dbReference>
<dbReference type="WBParaSite" id="Pan_g7282.t1">
    <property type="protein sequence ID" value="Pan_g7282.t1"/>
    <property type="gene ID" value="Pan_g7282"/>
</dbReference>
<sequence>MTFQTFCGLMRTKGDGAGFPDVAKTTGLKPDGLKMKSVDERVLFDDIVINYLGDFGRYQKFIFVLVCLPCIITAMDSLSWTFSGTSIPHRCRENAEMDVNYWKPPTSALFQHSNCSLSELQELKQCPFEECKLGDSAGCPNGYVYETSTIVLSAIQRWDLVCDRAVLKAFIQSTYYCGQMLGSLVFGFLGDRIGRKNVFLIALTIQFFSGIGMALSPHWMMYAICRFGVGLAHPGIFVISVVIGVELVSPKYRQLSTIGASMAWALGQVILGVLAYNIRDYRYLHACIACPALVFISYKWLVPESARWLVAHKRYEEADKILLKAARINKSNLPKNWHEQLHYDDVATSETPKTHHTFLDLVRTPVLRRRSLACFFCWPVCSMLYYGVSMNTTFLGGDRYWTFIFGGLVEFPSSILTYVLIDKIGRKALLVAGFTVSAVAMFSNLLIGSNYHAYVGIFQFLLTKCSITAVYQAIYVYTNELFPTTVRNTGVGACSMMARIGAITASYLALWLAETMGPFVMIIPFASLAIIASVVIMVCLPETAGTKLPETISAVEGKSN</sequence>
<evidence type="ECO:0000256" key="3">
    <source>
        <dbReference type="ARBA" id="ARBA00022989"/>
    </source>
</evidence>
<dbReference type="AlphaFoldDB" id="A0A7E5A0H0"/>
<evidence type="ECO:0000313" key="7">
    <source>
        <dbReference type="Proteomes" id="UP000492821"/>
    </source>
</evidence>
<feature type="transmembrane region" description="Helical" evidence="5">
    <location>
        <begin position="61"/>
        <end position="82"/>
    </location>
</feature>
<dbReference type="PROSITE" id="PS50850">
    <property type="entry name" value="MFS"/>
    <property type="match status" value="1"/>
</dbReference>
<name>A0A7E5A0H0_PANRE</name>
<feature type="transmembrane region" description="Helical" evidence="5">
    <location>
        <begin position="490"/>
        <end position="513"/>
    </location>
</feature>
<comment type="subcellular location">
    <subcellularLocation>
        <location evidence="1">Membrane</location>
        <topology evidence="1">Multi-pass membrane protein</topology>
    </subcellularLocation>
</comment>
<feature type="transmembrane region" description="Helical" evidence="5">
    <location>
        <begin position="257"/>
        <end position="277"/>
    </location>
</feature>
<accession>A0A7E5A0H0</accession>
<evidence type="ECO:0000256" key="2">
    <source>
        <dbReference type="ARBA" id="ARBA00022692"/>
    </source>
</evidence>
<organism evidence="7 8">
    <name type="scientific">Panagrellus redivivus</name>
    <name type="common">Microworm</name>
    <dbReference type="NCBI Taxonomy" id="6233"/>
    <lineage>
        <taxon>Eukaryota</taxon>
        <taxon>Metazoa</taxon>
        <taxon>Ecdysozoa</taxon>
        <taxon>Nematoda</taxon>
        <taxon>Chromadorea</taxon>
        <taxon>Rhabditida</taxon>
        <taxon>Tylenchina</taxon>
        <taxon>Panagrolaimomorpha</taxon>
        <taxon>Panagrolaimoidea</taxon>
        <taxon>Panagrolaimidae</taxon>
        <taxon>Panagrellus</taxon>
    </lineage>
</organism>
<protein>
    <submittedName>
        <fullName evidence="8">MFS domain-containing protein</fullName>
    </submittedName>
</protein>
<evidence type="ECO:0000256" key="5">
    <source>
        <dbReference type="SAM" id="Phobius"/>
    </source>
</evidence>
<keyword evidence="3 5" id="KW-1133">Transmembrane helix</keyword>
<dbReference type="InterPro" id="IPR005828">
    <property type="entry name" value="MFS_sugar_transport-like"/>
</dbReference>
<feature type="domain" description="Major facilitator superfamily (MFS) profile" evidence="6">
    <location>
        <begin position="62"/>
        <end position="544"/>
    </location>
</feature>
<dbReference type="PANTHER" id="PTHR24064">
    <property type="entry name" value="SOLUTE CARRIER FAMILY 22 MEMBER"/>
    <property type="match status" value="1"/>
</dbReference>
<feature type="transmembrane region" description="Helical" evidence="5">
    <location>
        <begin position="198"/>
        <end position="215"/>
    </location>
</feature>
<dbReference type="InterPro" id="IPR020846">
    <property type="entry name" value="MFS_dom"/>
</dbReference>
<dbReference type="SUPFAM" id="SSF103473">
    <property type="entry name" value="MFS general substrate transporter"/>
    <property type="match status" value="1"/>
</dbReference>
<reference evidence="8" key="2">
    <citation type="submission" date="2020-10" db="UniProtKB">
        <authorList>
            <consortium name="WormBaseParasite"/>
        </authorList>
    </citation>
    <scope>IDENTIFICATION</scope>
</reference>
<feature type="transmembrane region" description="Helical" evidence="5">
    <location>
        <begin position="453"/>
        <end position="478"/>
    </location>
</feature>
<feature type="transmembrane region" description="Helical" evidence="5">
    <location>
        <begin position="221"/>
        <end position="245"/>
    </location>
</feature>
<proteinExistence type="predicted"/>
<keyword evidence="7" id="KW-1185">Reference proteome</keyword>
<evidence type="ECO:0000259" key="6">
    <source>
        <dbReference type="PROSITE" id="PS50850"/>
    </source>
</evidence>
<feature type="transmembrane region" description="Helical" evidence="5">
    <location>
        <begin position="428"/>
        <end position="447"/>
    </location>
</feature>
<reference evidence="7" key="1">
    <citation type="journal article" date="2013" name="Genetics">
        <title>The draft genome and transcriptome of Panagrellus redivivus are shaped by the harsh demands of a free-living lifestyle.</title>
        <authorList>
            <person name="Srinivasan J."/>
            <person name="Dillman A.R."/>
            <person name="Macchietto M.G."/>
            <person name="Heikkinen L."/>
            <person name="Lakso M."/>
            <person name="Fracchia K.M."/>
            <person name="Antoshechkin I."/>
            <person name="Mortazavi A."/>
            <person name="Wong G."/>
            <person name="Sternberg P.W."/>
        </authorList>
    </citation>
    <scope>NUCLEOTIDE SEQUENCE [LARGE SCALE GENOMIC DNA]</scope>
    <source>
        <strain evidence="7">MT8872</strain>
    </source>
</reference>
<dbReference type="GO" id="GO:0016020">
    <property type="term" value="C:membrane"/>
    <property type="evidence" value="ECO:0007669"/>
    <property type="project" value="UniProtKB-SubCell"/>
</dbReference>